<evidence type="ECO:0000259" key="1">
    <source>
        <dbReference type="PROSITE" id="PS50112"/>
    </source>
</evidence>
<dbReference type="Pfam" id="PF13188">
    <property type="entry name" value="PAS_8"/>
    <property type="match status" value="1"/>
</dbReference>
<dbReference type="EMBL" id="CP022187">
    <property type="protein sequence ID" value="AWI77526.1"/>
    <property type="molecule type" value="Genomic_DNA"/>
</dbReference>
<dbReference type="SUPFAM" id="SSF109604">
    <property type="entry name" value="HD-domain/PDEase-like"/>
    <property type="match status" value="1"/>
</dbReference>
<dbReference type="InterPro" id="IPR037522">
    <property type="entry name" value="HD_GYP_dom"/>
</dbReference>
<dbReference type="SMART" id="SM00471">
    <property type="entry name" value="HDc"/>
    <property type="match status" value="1"/>
</dbReference>
<organism evidence="3 4">
    <name type="scientific">Parazoarcus communis</name>
    <dbReference type="NCBI Taxonomy" id="41977"/>
    <lineage>
        <taxon>Bacteria</taxon>
        <taxon>Pseudomonadati</taxon>
        <taxon>Pseudomonadota</taxon>
        <taxon>Betaproteobacteria</taxon>
        <taxon>Rhodocyclales</taxon>
        <taxon>Zoogloeaceae</taxon>
        <taxon>Parazoarcus</taxon>
    </lineage>
</organism>
<dbReference type="PANTHER" id="PTHR43155:SF2">
    <property type="entry name" value="CYCLIC DI-GMP PHOSPHODIESTERASE PA4108"/>
    <property type="match status" value="1"/>
</dbReference>
<dbReference type="InterPro" id="IPR029016">
    <property type="entry name" value="GAF-like_dom_sf"/>
</dbReference>
<dbReference type="Gene3D" id="1.10.3210.10">
    <property type="entry name" value="Hypothetical protein af1432"/>
    <property type="match status" value="1"/>
</dbReference>
<name>A0A2U8GX11_9RHOO</name>
<gene>
    <name evidence="3" type="ORF">CEW83_05385</name>
</gene>
<dbReference type="RefSeq" id="WP_108951224.1">
    <property type="nucleotide sequence ID" value="NZ_CP022187.1"/>
</dbReference>
<feature type="domain" description="PAS" evidence="1">
    <location>
        <begin position="33"/>
        <end position="84"/>
    </location>
</feature>
<dbReference type="Pfam" id="PF13185">
    <property type="entry name" value="GAF_2"/>
    <property type="match status" value="1"/>
</dbReference>
<dbReference type="Pfam" id="PF13487">
    <property type="entry name" value="HD_5"/>
    <property type="match status" value="1"/>
</dbReference>
<dbReference type="Proteomes" id="UP000244930">
    <property type="component" value="Chromosome"/>
</dbReference>
<evidence type="ECO:0000259" key="2">
    <source>
        <dbReference type="PROSITE" id="PS51832"/>
    </source>
</evidence>
<dbReference type="CDD" id="cd00077">
    <property type="entry name" value="HDc"/>
    <property type="match status" value="1"/>
</dbReference>
<proteinExistence type="predicted"/>
<dbReference type="Gene3D" id="3.30.450.40">
    <property type="match status" value="1"/>
</dbReference>
<dbReference type="Gene3D" id="3.30.450.20">
    <property type="entry name" value="PAS domain"/>
    <property type="match status" value="1"/>
</dbReference>
<dbReference type="GO" id="GO:0008081">
    <property type="term" value="F:phosphoric diester hydrolase activity"/>
    <property type="evidence" value="ECO:0007669"/>
    <property type="project" value="UniProtKB-ARBA"/>
</dbReference>
<dbReference type="PANTHER" id="PTHR43155">
    <property type="entry name" value="CYCLIC DI-GMP PHOSPHODIESTERASE PA4108-RELATED"/>
    <property type="match status" value="1"/>
</dbReference>
<sequence>MKRPSAPAGLSSLIAAPANDATLLTADKALRRSEARYRRLFESAQDGVLLINAKTAEIEDANPFLIDLLGYSFNELMGKKIWELGAFKDTALNMEAFAELQTEHYIRYDDLPLVAKNGAKYHVEFVSNLYDCEGIDVIQCNIRDNTKRHVAEIALKAATRALKMLSESNIALLTSKSESILLQEYCRIAVETGCYLMAWVGLGENGPEKKVSIVSSFGRVDGYLDIVDTDWADSPSGDGPAGRAIRTGEVQAIDDISADASAIPWRLEAIKRGYRSLIAIPFKLPDDSTACLTLYGSNCDVWSPPEIRLLREIASDLEFGISALRTAVANVAYQVNLRESLEQTIQVIADTTEQRDSYTAGHQRRVAQICSRIGAELGLSEDRVHGLHLAASIHDMGKIGIPSEILSKPRKLTDLEFRLIKEHAQFGFNIMKSVNFPWPIAEIILQHHERIDGSGYPRGLKGADLLLESKILAVADVVEAMASHRPYRAALGIEAALTEITTQRGITLDAEVVDACLRIFQQQAFRIED</sequence>
<dbReference type="InterPro" id="IPR003607">
    <property type="entry name" value="HD/PDEase_dom"/>
</dbReference>
<dbReference type="PROSITE" id="PS51832">
    <property type="entry name" value="HD_GYP"/>
    <property type="match status" value="1"/>
</dbReference>
<protein>
    <submittedName>
        <fullName evidence="3">PAS sensor protein</fullName>
    </submittedName>
</protein>
<dbReference type="InterPro" id="IPR035965">
    <property type="entry name" value="PAS-like_dom_sf"/>
</dbReference>
<dbReference type="SUPFAM" id="SSF55781">
    <property type="entry name" value="GAF domain-like"/>
    <property type="match status" value="1"/>
</dbReference>
<dbReference type="SMART" id="SM00091">
    <property type="entry name" value="PAS"/>
    <property type="match status" value="1"/>
</dbReference>
<dbReference type="CDD" id="cd00130">
    <property type="entry name" value="PAS"/>
    <property type="match status" value="1"/>
</dbReference>
<dbReference type="InterPro" id="IPR003018">
    <property type="entry name" value="GAF"/>
</dbReference>
<accession>A0A2U8GX11</accession>
<keyword evidence="4" id="KW-1185">Reference proteome</keyword>
<reference evidence="3 4" key="1">
    <citation type="submission" date="2017-06" db="EMBL/GenBank/DDBJ databases">
        <title>Azoarcus.</title>
        <authorList>
            <person name="Woo J.-H."/>
            <person name="Kim H.-S."/>
        </authorList>
    </citation>
    <scope>NUCLEOTIDE SEQUENCE [LARGE SCALE GENOMIC DNA]</scope>
    <source>
        <strain evidence="3 4">TSPY31</strain>
    </source>
</reference>
<dbReference type="KEGG" id="acom:CEW83_05385"/>
<dbReference type="NCBIfam" id="TIGR00229">
    <property type="entry name" value="sensory_box"/>
    <property type="match status" value="1"/>
</dbReference>
<dbReference type="PROSITE" id="PS50112">
    <property type="entry name" value="PAS"/>
    <property type="match status" value="1"/>
</dbReference>
<dbReference type="AlphaFoldDB" id="A0A2U8GX11"/>
<evidence type="ECO:0000313" key="4">
    <source>
        <dbReference type="Proteomes" id="UP000244930"/>
    </source>
</evidence>
<evidence type="ECO:0000313" key="3">
    <source>
        <dbReference type="EMBL" id="AWI77526.1"/>
    </source>
</evidence>
<feature type="domain" description="HD-GYP" evidence="2">
    <location>
        <begin position="337"/>
        <end position="529"/>
    </location>
</feature>
<dbReference type="InterPro" id="IPR000014">
    <property type="entry name" value="PAS"/>
</dbReference>
<dbReference type="SUPFAM" id="SSF55785">
    <property type="entry name" value="PYP-like sensor domain (PAS domain)"/>
    <property type="match status" value="1"/>
</dbReference>